<evidence type="ECO:0000256" key="4">
    <source>
        <dbReference type="ARBA" id="ARBA00022917"/>
    </source>
</evidence>
<dbReference type="PANTHER" id="PTHR11741:SF0">
    <property type="entry name" value="ELONGATION FACTOR TS, MITOCHONDRIAL"/>
    <property type="match status" value="1"/>
</dbReference>
<dbReference type="EMBL" id="MFMU01000009">
    <property type="protein sequence ID" value="OGG93364.1"/>
    <property type="molecule type" value="Genomic_DNA"/>
</dbReference>
<keyword evidence="6" id="KW-0175">Coiled coil</keyword>
<dbReference type="HAMAP" id="MF_00050">
    <property type="entry name" value="EF_Ts"/>
    <property type="match status" value="1"/>
</dbReference>
<gene>
    <name evidence="5" type="primary">tsf</name>
    <name evidence="8" type="ORF">A2609_01590</name>
</gene>
<comment type="caution">
    <text evidence="8">The sequence shown here is derived from an EMBL/GenBank/DDBJ whole genome shotgun (WGS) entry which is preliminary data.</text>
</comment>
<reference evidence="8 9" key="1">
    <citation type="journal article" date="2016" name="Nat. Commun.">
        <title>Thousands of microbial genomes shed light on interconnected biogeochemical processes in an aquifer system.</title>
        <authorList>
            <person name="Anantharaman K."/>
            <person name="Brown C.T."/>
            <person name="Hug L.A."/>
            <person name="Sharon I."/>
            <person name="Castelle C.J."/>
            <person name="Probst A.J."/>
            <person name="Thomas B.C."/>
            <person name="Singh A."/>
            <person name="Wilkins M.J."/>
            <person name="Karaoz U."/>
            <person name="Brodie E.L."/>
            <person name="Williams K.H."/>
            <person name="Hubbard S.S."/>
            <person name="Banfield J.F."/>
        </authorList>
    </citation>
    <scope>NUCLEOTIDE SEQUENCE [LARGE SCALE GENOMIC DNA]</scope>
</reference>
<dbReference type="CDD" id="cd14275">
    <property type="entry name" value="UBA_EF-Ts"/>
    <property type="match status" value="1"/>
</dbReference>
<comment type="function">
    <text evidence="5">Associates with the EF-Tu.GDP complex and induces the exchange of GDP to GTP. It remains bound to the aminoacyl-tRNA.EF-Tu.GTP complex up to the GTP hydrolysis stage on the ribosome.</text>
</comment>
<comment type="similarity">
    <text evidence="1 5">Belongs to the EF-Ts family.</text>
</comment>
<dbReference type="STRING" id="1798533.A2609_01590"/>
<organism evidence="8 9">
    <name type="scientific">Candidatus Kaiserbacteria bacterium RIFOXYD1_FULL_47_14</name>
    <dbReference type="NCBI Taxonomy" id="1798533"/>
    <lineage>
        <taxon>Bacteria</taxon>
        <taxon>Candidatus Kaiseribacteriota</taxon>
    </lineage>
</organism>
<feature type="region of interest" description="Involved in Mg(2+) ion dislocation from EF-Tu" evidence="5">
    <location>
        <begin position="80"/>
        <end position="83"/>
    </location>
</feature>
<sequence>MEITTEIIKQLREMTGVSVMQCKKALEEAEGDLAKAEVILKKHSAEAAEKKAERTLKAGILGSYIHDGAIGAMVILSCESDFVAKNPEFGVLAREIAMQITATDPKYATTAEIPSEARDAATAVFEKEVTGKPAEMREKILEGKLSSYFQDQVLLEQPFIKDESKVMRDLLNEATQKFGERIEVSRFVRISIR</sequence>
<comment type="subcellular location">
    <subcellularLocation>
        <location evidence="5">Cytoplasm</location>
    </subcellularLocation>
</comment>
<evidence type="ECO:0000256" key="1">
    <source>
        <dbReference type="ARBA" id="ARBA00005532"/>
    </source>
</evidence>
<dbReference type="SUPFAM" id="SSF46934">
    <property type="entry name" value="UBA-like"/>
    <property type="match status" value="1"/>
</dbReference>
<dbReference type="GO" id="GO:0003746">
    <property type="term" value="F:translation elongation factor activity"/>
    <property type="evidence" value="ECO:0007669"/>
    <property type="project" value="UniProtKB-UniRule"/>
</dbReference>
<dbReference type="Gene3D" id="3.30.479.20">
    <property type="entry name" value="Elongation factor Ts, dimerisation domain"/>
    <property type="match status" value="1"/>
</dbReference>
<evidence type="ECO:0000256" key="6">
    <source>
        <dbReference type="SAM" id="Coils"/>
    </source>
</evidence>
<name>A0A1F6G5H7_9BACT</name>
<evidence type="ECO:0000256" key="3">
    <source>
        <dbReference type="ARBA" id="ARBA00022768"/>
    </source>
</evidence>
<dbReference type="InterPro" id="IPR009060">
    <property type="entry name" value="UBA-like_sf"/>
</dbReference>
<evidence type="ECO:0000256" key="5">
    <source>
        <dbReference type="HAMAP-Rule" id="MF_00050"/>
    </source>
</evidence>
<dbReference type="FunFam" id="1.10.8.10:FF:000001">
    <property type="entry name" value="Elongation factor Ts"/>
    <property type="match status" value="1"/>
</dbReference>
<dbReference type="AlphaFoldDB" id="A0A1F6G5H7"/>
<dbReference type="Gene3D" id="1.10.8.10">
    <property type="entry name" value="DNA helicase RuvA subunit, C-terminal domain"/>
    <property type="match status" value="1"/>
</dbReference>
<dbReference type="InterPro" id="IPR014039">
    <property type="entry name" value="Transl_elong_EFTs/EF1B_dimer"/>
</dbReference>
<proteinExistence type="inferred from homology"/>
<evidence type="ECO:0000313" key="9">
    <source>
        <dbReference type="Proteomes" id="UP000176867"/>
    </source>
</evidence>
<dbReference type="Proteomes" id="UP000176867">
    <property type="component" value="Unassembled WGS sequence"/>
</dbReference>
<dbReference type="SUPFAM" id="SSF54713">
    <property type="entry name" value="Elongation factor Ts (EF-Ts), dimerisation domain"/>
    <property type="match status" value="1"/>
</dbReference>
<feature type="coiled-coil region" evidence="6">
    <location>
        <begin position="19"/>
        <end position="53"/>
    </location>
</feature>
<dbReference type="PANTHER" id="PTHR11741">
    <property type="entry name" value="ELONGATION FACTOR TS"/>
    <property type="match status" value="1"/>
</dbReference>
<dbReference type="GO" id="GO:0005737">
    <property type="term" value="C:cytoplasm"/>
    <property type="evidence" value="ECO:0007669"/>
    <property type="project" value="UniProtKB-SubCell"/>
</dbReference>
<dbReference type="Pfam" id="PF00889">
    <property type="entry name" value="EF_TS"/>
    <property type="match status" value="1"/>
</dbReference>
<dbReference type="Gene3D" id="1.10.286.20">
    <property type="match status" value="1"/>
</dbReference>
<keyword evidence="3 5" id="KW-0251">Elongation factor</keyword>
<evidence type="ECO:0000313" key="8">
    <source>
        <dbReference type="EMBL" id="OGG93364.1"/>
    </source>
</evidence>
<keyword evidence="4 5" id="KW-0648">Protein biosynthesis</keyword>
<dbReference type="InterPro" id="IPR001816">
    <property type="entry name" value="Transl_elong_EFTs/EF1B"/>
</dbReference>
<evidence type="ECO:0000256" key="2">
    <source>
        <dbReference type="ARBA" id="ARBA00016956"/>
    </source>
</evidence>
<feature type="domain" description="Translation elongation factor EFTs/EF1B dimerisation" evidence="7">
    <location>
        <begin position="56"/>
        <end position="191"/>
    </location>
</feature>
<dbReference type="InterPro" id="IPR036402">
    <property type="entry name" value="EF-Ts_dimer_sf"/>
</dbReference>
<accession>A0A1F6G5H7</accession>
<evidence type="ECO:0000259" key="7">
    <source>
        <dbReference type="Pfam" id="PF00889"/>
    </source>
</evidence>
<keyword evidence="5" id="KW-0963">Cytoplasm</keyword>
<protein>
    <recommendedName>
        <fullName evidence="2 5">Elongation factor Ts</fullName>
        <shortName evidence="5">EF-Ts</shortName>
    </recommendedName>
</protein>